<organism evidence="9 10">
    <name type="scientific">Chryseosolibacter histidini</name>
    <dbReference type="NCBI Taxonomy" id="2782349"/>
    <lineage>
        <taxon>Bacteria</taxon>
        <taxon>Pseudomonadati</taxon>
        <taxon>Bacteroidota</taxon>
        <taxon>Cytophagia</taxon>
        <taxon>Cytophagales</taxon>
        <taxon>Chryseotaleaceae</taxon>
        <taxon>Chryseosolibacter</taxon>
    </lineage>
</organism>
<evidence type="ECO:0000313" key="9">
    <source>
        <dbReference type="EMBL" id="MBT1700991.1"/>
    </source>
</evidence>
<feature type="transmembrane region" description="Helical" evidence="6">
    <location>
        <begin position="353"/>
        <end position="374"/>
    </location>
</feature>
<evidence type="ECO:0000259" key="7">
    <source>
        <dbReference type="Pfam" id="PF02687"/>
    </source>
</evidence>
<name>A0AAP2DR68_9BACT</name>
<feature type="domain" description="ABC3 transporter permease C-terminal" evidence="7">
    <location>
        <begin position="752"/>
        <end position="865"/>
    </location>
</feature>
<keyword evidence="3 6" id="KW-0812">Transmembrane</keyword>
<evidence type="ECO:0000259" key="8">
    <source>
        <dbReference type="Pfam" id="PF12704"/>
    </source>
</evidence>
<feature type="transmembrane region" description="Helical" evidence="6">
    <location>
        <begin position="90"/>
        <end position="111"/>
    </location>
</feature>
<keyword evidence="2" id="KW-1003">Cell membrane</keyword>
<dbReference type="GO" id="GO:0005886">
    <property type="term" value="C:plasma membrane"/>
    <property type="evidence" value="ECO:0007669"/>
    <property type="project" value="UniProtKB-SubCell"/>
</dbReference>
<protein>
    <submittedName>
        <fullName evidence="9">ABC transporter permease</fullName>
    </submittedName>
</protein>
<dbReference type="EMBL" id="JAHESF010000053">
    <property type="protein sequence ID" value="MBT1700991.1"/>
    <property type="molecule type" value="Genomic_DNA"/>
</dbReference>
<evidence type="ECO:0000256" key="2">
    <source>
        <dbReference type="ARBA" id="ARBA00022475"/>
    </source>
</evidence>
<reference evidence="9 10" key="1">
    <citation type="submission" date="2021-05" db="EMBL/GenBank/DDBJ databases">
        <title>A Polyphasic approach of four new species of the genus Ohtaekwangia: Ohtaekwangia histidinii sp. nov., Ohtaekwangia cretensis sp. nov., Ohtaekwangia indiensis sp. nov., Ohtaekwangia reichenbachii sp. nov. from diverse environment.</title>
        <authorList>
            <person name="Octaviana S."/>
        </authorList>
    </citation>
    <scope>NUCLEOTIDE SEQUENCE [LARGE SCALE GENOMIC DNA]</scope>
    <source>
        <strain evidence="9 10">PWU4</strain>
    </source>
</reference>
<dbReference type="RefSeq" id="WP_254169679.1">
    <property type="nucleotide sequence ID" value="NZ_JAHESF010000053.1"/>
</dbReference>
<feature type="transmembrane region" description="Helical" evidence="6">
    <location>
        <begin position="446"/>
        <end position="471"/>
    </location>
</feature>
<keyword evidence="5 6" id="KW-0472">Membrane</keyword>
<proteinExistence type="predicted"/>
<evidence type="ECO:0000256" key="3">
    <source>
        <dbReference type="ARBA" id="ARBA00022692"/>
    </source>
</evidence>
<evidence type="ECO:0000256" key="6">
    <source>
        <dbReference type="SAM" id="Phobius"/>
    </source>
</evidence>
<dbReference type="InterPro" id="IPR025857">
    <property type="entry name" value="MacB_PCD"/>
</dbReference>
<dbReference type="AlphaFoldDB" id="A0AAP2DR68"/>
<keyword evidence="4 6" id="KW-1133">Transmembrane helix</keyword>
<feature type="transmembrane region" description="Helical" evidence="6">
    <location>
        <begin position="407"/>
        <end position="426"/>
    </location>
</feature>
<dbReference type="Proteomes" id="UP001319200">
    <property type="component" value="Unassembled WGS sequence"/>
</dbReference>
<feature type="transmembrane region" description="Helical" evidence="6">
    <location>
        <begin position="749"/>
        <end position="772"/>
    </location>
</feature>
<feature type="transmembrane region" description="Helical" evidence="6">
    <location>
        <begin position="793"/>
        <end position="815"/>
    </location>
</feature>
<dbReference type="Pfam" id="PF02687">
    <property type="entry name" value="FtsX"/>
    <property type="match status" value="2"/>
</dbReference>
<sequence length="872" mass="96750">MSKPPKILDWFLDACCPDSRPDLKGNFLELYDDRLRERGRSFANRKLLRDTFSIIPLKFIVKEERHTPVPMFKTNLKIARRILLKNRMYTAINIIGLSVSLAICVLIALFIQDELSFDQHFQDGDKVYRIAGNYSQGGADRVTSAQTTYLIKPLIEKDVDGLEAITRADFTADLVTINGDKQYQERAMVFADSTFFDVFRIPFLKGDVATALDRPENVVVDRTTAIKYFGTDDVLGKTVALRGKQFMITGVFEPLPGNTHFQCSIVFPISGIKQWYPDWVLTNASGTSLYTYIRTKENFSAAGFEAAVSKQIAARWGWEGSGAPKYFVQPLTSIHLESNLQGEAGVNGSKSTVYIFAVTAIVIFILACINYINLTTAASFQRGKEVGIKKVLGSTTRMQLSQFQTESFIVATIAVTIAVILARLAIPVFNELSGKTLGFNPFIDPLVGIGLLVVLILVGAVAGISPAFVLLRTTTIGMLYDKLALRSIKSYLRSGLIVFQFSISITLITCTLIVMDQISFIRKRDLGIDPESVVLIPLQTPEIASKLELIKTEMTRVPSVLGVSASGNKVTERVGGWRQYKTDPAQKDVINCASTAVSYDFFETMKATMADGRAFSKEYSTDLLTGYVLNESAVKFLGMEDPVGKNLQGTTFTGSEWFRRDGQVIGVVKDFHFASLHDKVQPVIFYLASAQTESCSWLEVRILSGDMPKTIESLKKVWANVAGSRPFEFEFMDEAVAAHYQAEDRFLKVFTTFSVLSIMLGGLGLFGLTAFAAKRRTKEIGIRRVMGASTATLIKVLSADFLKLVLVANIIGWPIASYFMNQWMTNFAYHAPMPVWVFIGTGIGVLVIAFLCVLYHSLKVSRTSPVRSLRSE</sequence>
<dbReference type="Pfam" id="PF12704">
    <property type="entry name" value="MacB_PCD"/>
    <property type="match status" value="1"/>
</dbReference>
<comment type="subcellular location">
    <subcellularLocation>
        <location evidence="1">Cell membrane</location>
        <topology evidence="1">Multi-pass membrane protein</topology>
    </subcellularLocation>
</comment>
<accession>A0AAP2DR68</accession>
<dbReference type="InterPro" id="IPR003838">
    <property type="entry name" value="ABC3_permease_C"/>
</dbReference>
<feature type="transmembrane region" description="Helical" evidence="6">
    <location>
        <begin position="491"/>
        <end position="515"/>
    </location>
</feature>
<evidence type="ECO:0000256" key="1">
    <source>
        <dbReference type="ARBA" id="ARBA00004651"/>
    </source>
</evidence>
<feature type="domain" description="ABC3 transporter permease C-terminal" evidence="7">
    <location>
        <begin position="359"/>
        <end position="473"/>
    </location>
</feature>
<dbReference type="PANTHER" id="PTHR30572">
    <property type="entry name" value="MEMBRANE COMPONENT OF TRANSPORTER-RELATED"/>
    <property type="match status" value="1"/>
</dbReference>
<evidence type="ECO:0000313" key="10">
    <source>
        <dbReference type="Proteomes" id="UP001319200"/>
    </source>
</evidence>
<evidence type="ECO:0000256" key="4">
    <source>
        <dbReference type="ARBA" id="ARBA00022989"/>
    </source>
</evidence>
<dbReference type="InterPro" id="IPR050250">
    <property type="entry name" value="Macrolide_Exporter_MacB"/>
</dbReference>
<dbReference type="PANTHER" id="PTHR30572:SF18">
    <property type="entry name" value="ABC-TYPE MACROLIDE FAMILY EXPORT SYSTEM PERMEASE COMPONENT 2"/>
    <property type="match status" value="1"/>
</dbReference>
<feature type="transmembrane region" description="Helical" evidence="6">
    <location>
        <begin position="835"/>
        <end position="858"/>
    </location>
</feature>
<keyword evidence="10" id="KW-1185">Reference proteome</keyword>
<evidence type="ECO:0000256" key="5">
    <source>
        <dbReference type="ARBA" id="ARBA00023136"/>
    </source>
</evidence>
<gene>
    <name evidence="9" type="ORF">KK083_29125</name>
</gene>
<comment type="caution">
    <text evidence="9">The sequence shown here is derived from an EMBL/GenBank/DDBJ whole genome shotgun (WGS) entry which is preliminary data.</text>
</comment>
<dbReference type="GO" id="GO:0022857">
    <property type="term" value="F:transmembrane transporter activity"/>
    <property type="evidence" value="ECO:0007669"/>
    <property type="project" value="TreeGrafter"/>
</dbReference>
<feature type="domain" description="MacB-like periplasmic core" evidence="8">
    <location>
        <begin position="90"/>
        <end position="309"/>
    </location>
</feature>